<accession>A0A3S7UV93</accession>
<dbReference type="AlphaFoldDB" id="A0A3S7UV93"/>
<dbReference type="EMBL" id="MH908881">
    <property type="protein sequence ID" value="AYM52657.1"/>
    <property type="molecule type" value="Genomic_DNA"/>
</dbReference>
<dbReference type="Pfam" id="PF19050">
    <property type="entry name" value="PhoD_2"/>
    <property type="match status" value="1"/>
</dbReference>
<dbReference type="PANTHER" id="PTHR46689">
    <property type="entry name" value="MEMBRANE PROTEIN, PUTATIVE-RELATED"/>
    <property type="match status" value="1"/>
</dbReference>
<name>A0A3S7UV93_9BACT</name>
<protein>
    <recommendedName>
        <fullName evidence="1">PhoD-like phosphatase domain-containing protein</fullName>
    </recommendedName>
</protein>
<proteinExistence type="predicted"/>
<dbReference type="InterPro" id="IPR029052">
    <property type="entry name" value="Metallo-depent_PP-like"/>
</dbReference>
<dbReference type="Gene3D" id="3.60.21.70">
    <property type="entry name" value="PhoD-like phosphatase"/>
    <property type="match status" value="1"/>
</dbReference>
<evidence type="ECO:0000313" key="2">
    <source>
        <dbReference type="EMBL" id="AYM52657.1"/>
    </source>
</evidence>
<dbReference type="InterPro" id="IPR038607">
    <property type="entry name" value="PhoD-like_sf"/>
</dbReference>
<dbReference type="InterPro" id="IPR043904">
    <property type="entry name" value="PhoD_2-like"/>
</dbReference>
<evidence type="ECO:0000259" key="1">
    <source>
        <dbReference type="Pfam" id="PF19050"/>
    </source>
</evidence>
<dbReference type="SUPFAM" id="SSF56300">
    <property type="entry name" value="Metallo-dependent phosphatases"/>
    <property type="match status" value="1"/>
</dbReference>
<dbReference type="GO" id="GO:0016020">
    <property type="term" value="C:membrane"/>
    <property type="evidence" value="ECO:0007669"/>
    <property type="project" value="TreeGrafter"/>
</dbReference>
<feature type="domain" description="PhoD-like phosphatase" evidence="1">
    <location>
        <begin position="165"/>
        <end position="395"/>
    </location>
</feature>
<dbReference type="PANTHER" id="PTHR46689:SF1">
    <property type="entry name" value="PHOD-LIKE PHOSPHATASE DOMAIN-CONTAINING PROTEIN"/>
    <property type="match status" value="1"/>
</dbReference>
<organism evidence="2">
    <name type="scientific">Aggregicoccus edonensis</name>
    <dbReference type="NCBI Taxonomy" id="1450165"/>
    <lineage>
        <taxon>Bacteria</taxon>
        <taxon>Pseudomonadati</taxon>
        <taxon>Myxococcota</taxon>
        <taxon>Myxococcia</taxon>
        <taxon>Myxococcales</taxon>
        <taxon>Cystobacterineae</taxon>
        <taxon>Myxococcaceae</taxon>
        <taxon>Aggregicoccus</taxon>
    </lineage>
</organism>
<dbReference type="CDD" id="cd07389">
    <property type="entry name" value="MPP_PhoD"/>
    <property type="match status" value="1"/>
</dbReference>
<reference evidence="2" key="1">
    <citation type="journal article" date="2018" name="J. Ind. Microbiol. Biotechnol.">
        <title>Genome mining reveals uncommon alkylpyrones as type III PKS products from myxobacteria.</title>
        <authorList>
            <person name="Hug J.J."/>
            <person name="Panter F."/>
            <person name="Krug D."/>
            <person name="Muller R."/>
        </authorList>
    </citation>
    <scope>NUCLEOTIDE SEQUENCE</scope>
    <source>
        <strain evidence="2">MCy10622</strain>
    </source>
</reference>
<dbReference type="InterPro" id="IPR018946">
    <property type="entry name" value="PhoD-like_MPP"/>
</dbReference>
<sequence length="561" mass="62766">MKRLLGPVLYAESQPDPNLWSFRLNLYLHGGDGGPPPFSLTFTEKTPTGPQPVNDITVSAPKKAADFSTLVDPNFAGIVWSWRIEVPRRSAPRVLTYRIASTAPSVPFTPIEVPEVFIPAQAHLPRIAFFSCNGAPNASELHGRDPLALWEKMLDEHQRMVSGKSPDGFGLLIGGGDQIYADSLFNSPHDFPLLWKFARKLSNKERMLLRLGEDWEPLRARVLAGYVRLYCDTWGEGSGTSEMLARVPGLFTWDDHDILDGWGSLELLQECDVYRMLYPEAARAFEAFQLGREGYSGQSLPSPVPKDKPTPHYFQSLSFAGKERDLEVVALDSRSGRTDTRVLDDEQWARFDVWRRADIERSKAAPGHKRHVIVITSVPMVFRRFSPQMELMASTAIGIRDMGLRDDMLDQWESRLHRAERARMLRNLLSHVREARCAVTIVAGDVHVGAHGRIHSREPGHLVDGRRETIIEQVVSSGIVHPAVGGLTLLGMDIASSISPDRSLGAQIETRLELLDNGGVVLSERNWLDIQLENAARAELRLQWYAEESGRVPTKIVVTPP</sequence>